<dbReference type="EMBL" id="PPFX01000001">
    <property type="protein sequence ID" value="PNU21655.1"/>
    <property type="molecule type" value="Genomic_DNA"/>
</dbReference>
<protein>
    <recommendedName>
        <fullName evidence="2">Thioredoxin domain-containing protein</fullName>
    </recommendedName>
</protein>
<evidence type="ECO:0000256" key="1">
    <source>
        <dbReference type="SAM" id="SignalP"/>
    </source>
</evidence>
<dbReference type="PANTHER" id="PTHR42852">
    <property type="entry name" value="THIOL:DISULFIDE INTERCHANGE PROTEIN DSBE"/>
    <property type="match status" value="1"/>
</dbReference>
<feature type="chain" id="PRO_5014426213" description="Thioredoxin domain-containing protein" evidence="1">
    <location>
        <begin position="24"/>
        <end position="167"/>
    </location>
</feature>
<evidence type="ECO:0000313" key="3">
    <source>
        <dbReference type="EMBL" id="PNU21655.1"/>
    </source>
</evidence>
<dbReference type="CDD" id="cd02966">
    <property type="entry name" value="TlpA_like_family"/>
    <property type="match status" value="1"/>
</dbReference>
<dbReference type="Proteomes" id="UP000236340">
    <property type="component" value="Unassembled WGS sequence"/>
</dbReference>
<dbReference type="InterPro" id="IPR013766">
    <property type="entry name" value="Thioredoxin_domain"/>
</dbReference>
<proteinExistence type="predicted"/>
<feature type="domain" description="Thioredoxin" evidence="2">
    <location>
        <begin position="24"/>
        <end position="162"/>
    </location>
</feature>
<dbReference type="OrthoDB" id="9809746at2"/>
<dbReference type="AlphaFoldDB" id="A0A2K2HEC7"/>
<reference evidence="3 4" key="1">
    <citation type="journal article" date="2018" name="Genome Announc.">
        <title>Genome Sequence of Geothermobacter sp. HR-1 Iron Reducer from the Loihi Seamount.</title>
        <authorList>
            <person name="Smith H."/>
            <person name="Abuyen K."/>
            <person name="Tremblay J."/>
            <person name="Savalia P."/>
            <person name="Perez-Rodriguez I."/>
            <person name="Emerson D."/>
            <person name="Tully B."/>
            <person name="Amend J."/>
        </authorList>
    </citation>
    <scope>NUCLEOTIDE SEQUENCE [LARGE SCALE GENOMIC DNA]</scope>
    <source>
        <strain evidence="3 4">HR-1</strain>
    </source>
</reference>
<dbReference type="GO" id="GO:0016491">
    <property type="term" value="F:oxidoreductase activity"/>
    <property type="evidence" value="ECO:0007669"/>
    <property type="project" value="InterPro"/>
</dbReference>
<comment type="caution">
    <text evidence="3">The sequence shown here is derived from an EMBL/GenBank/DDBJ whole genome shotgun (WGS) entry which is preliminary data.</text>
</comment>
<dbReference type="Gene3D" id="3.40.30.10">
    <property type="entry name" value="Glutaredoxin"/>
    <property type="match status" value="1"/>
</dbReference>
<sequence length="167" mass="18903">MKAARIFLFLTVLLCLGAVTASAFEFGDVAPDFELPGLDGKTFRLSDHRGQIVILKLGTTWCPTCKQQSFELAEAAPFLKKNNIKVVEVFLQDTREMITEYLAKERHPKELIPLLDDGQVRRKYNVYLIPRLLVVNREFQIVRDGSLLTSQALQNLIRPMLKKGGKG</sequence>
<dbReference type="Pfam" id="PF00578">
    <property type="entry name" value="AhpC-TSA"/>
    <property type="match status" value="1"/>
</dbReference>
<feature type="signal peptide" evidence="1">
    <location>
        <begin position="1"/>
        <end position="23"/>
    </location>
</feature>
<organism evidence="3 4">
    <name type="scientific">Geothermobacter hydrogeniphilus</name>
    <dbReference type="NCBI Taxonomy" id="1969733"/>
    <lineage>
        <taxon>Bacteria</taxon>
        <taxon>Pseudomonadati</taxon>
        <taxon>Thermodesulfobacteriota</taxon>
        <taxon>Desulfuromonadia</taxon>
        <taxon>Desulfuromonadales</taxon>
        <taxon>Geothermobacteraceae</taxon>
        <taxon>Geothermobacter</taxon>
    </lineage>
</organism>
<dbReference type="InterPro" id="IPR050553">
    <property type="entry name" value="Thioredoxin_ResA/DsbE_sf"/>
</dbReference>
<dbReference type="PROSITE" id="PS51352">
    <property type="entry name" value="THIOREDOXIN_2"/>
    <property type="match status" value="1"/>
</dbReference>
<gene>
    <name evidence="3" type="ORF">C2E25_00030</name>
</gene>
<dbReference type="PANTHER" id="PTHR42852:SF13">
    <property type="entry name" value="PROTEIN DIPZ"/>
    <property type="match status" value="1"/>
</dbReference>
<dbReference type="InterPro" id="IPR000866">
    <property type="entry name" value="AhpC/TSA"/>
</dbReference>
<dbReference type="SUPFAM" id="SSF52833">
    <property type="entry name" value="Thioredoxin-like"/>
    <property type="match status" value="1"/>
</dbReference>
<evidence type="ECO:0000259" key="2">
    <source>
        <dbReference type="PROSITE" id="PS51352"/>
    </source>
</evidence>
<dbReference type="RefSeq" id="WP_103113770.1">
    <property type="nucleotide sequence ID" value="NZ_PPFX01000001.1"/>
</dbReference>
<name>A0A2K2HEC7_9BACT</name>
<dbReference type="InterPro" id="IPR036249">
    <property type="entry name" value="Thioredoxin-like_sf"/>
</dbReference>
<keyword evidence="1" id="KW-0732">Signal</keyword>
<evidence type="ECO:0000313" key="4">
    <source>
        <dbReference type="Proteomes" id="UP000236340"/>
    </source>
</evidence>
<accession>A0A2K2HEC7</accession>
<dbReference type="GO" id="GO:0016209">
    <property type="term" value="F:antioxidant activity"/>
    <property type="evidence" value="ECO:0007669"/>
    <property type="project" value="InterPro"/>
</dbReference>